<dbReference type="Gene3D" id="3.40.50.150">
    <property type="entry name" value="Vaccinia Virus protein VP39"/>
    <property type="match status" value="1"/>
</dbReference>
<sequence length="252" mass="28970">MTKEWKRIEILGDIAIIGIPFNANYDLLYSKANEVMKNNKYVKSVWGRFRDTKGDFRLPTYTHIAGEKRSETIFRENGCIYFLDITKVFYSSKLSYEHLRIASQVKRGEKIINMFSGYGPFSILSAKIGSPAVVYSFDINPYAYYYMMANVGLNKTWSVIPIYGDAFKKIYSVDDVDRVICPLPEKSREAYEVAKQKVKPGGIIHLFTEVEVAKGEDPVKKALNEYKGAYFGRIVRSVKPYLYHVILDIKVD</sequence>
<dbReference type="EMBL" id="JFZT01000019">
    <property type="protein sequence ID" value="EZQ10850.1"/>
    <property type="molecule type" value="Genomic_DNA"/>
</dbReference>
<dbReference type="InterPro" id="IPR030382">
    <property type="entry name" value="MeTrfase_TRM5/TYW2"/>
</dbReference>
<evidence type="ECO:0000259" key="6">
    <source>
        <dbReference type="PROSITE" id="PS51684"/>
    </source>
</evidence>
<evidence type="ECO:0000256" key="4">
    <source>
        <dbReference type="ARBA" id="ARBA00022691"/>
    </source>
</evidence>
<dbReference type="Proteomes" id="UP000024332">
    <property type="component" value="Unassembled WGS sequence"/>
</dbReference>
<organism evidence="7 8">
    <name type="scientific">Candidatus Acidianus copahuensis</name>
    <dbReference type="NCBI Taxonomy" id="1160895"/>
    <lineage>
        <taxon>Archaea</taxon>
        <taxon>Thermoproteota</taxon>
        <taxon>Thermoprotei</taxon>
        <taxon>Sulfolobales</taxon>
        <taxon>Sulfolobaceae</taxon>
        <taxon>Acidianus</taxon>
    </lineage>
</organism>
<keyword evidence="1" id="KW-0963">Cytoplasm</keyword>
<dbReference type="PROSITE" id="PS51684">
    <property type="entry name" value="SAM_MT_TRM5_TYW2"/>
    <property type="match status" value="1"/>
</dbReference>
<dbReference type="PANTHER" id="PTHR23245:SF36">
    <property type="entry name" value="TRNA (GUANINE(37)-N1)-METHYLTRANSFERASE"/>
    <property type="match status" value="1"/>
</dbReference>
<feature type="domain" description="SAM-dependent methyltransferase TRM5/TYW2-type" evidence="6">
    <location>
        <begin position="8"/>
        <end position="252"/>
    </location>
</feature>
<dbReference type="SUPFAM" id="SSF53335">
    <property type="entry name" value="S-adenosyl-L-methionine-dependent methyltransferases"/>
    <property type="match status" value="1"/>
</dbReference>
<dbReference type="AlphaFoldDB" id="A0A031LSW1"/>
<dbReference type="GO" id="GO:0002939">
    <property type="term" value="P:tRNA N1-guanine methylation"/>
    <property type="evidence" value="ECO:0007669"/>
    <property type="project" value="TreeGrafter"/>
</dbReference>
<name>A0A031LSW1_9CREN</name>
<evidence type="ECO:0000313" key="7">
    <source>
        <dbReference type="EMBL" id="EZQ10850.1"/>
    </source>
</evidence>
<dbReference type="PANTHER" id="PTHR23245">
    <property type="entry name" value="TRNA METHYLTRANSFERASE"/>
    <property type="match status" value="1"/>
</dbReference>
<keyword evidence="4" id="KW-0949">S-adenosyl-L-methionine</keyword>
<keyword evidence="5" id="KW-0819">tRNA processing</keyword>
<evidence type="ECO:0000256" key="1">
    <source>
        <dbReference type="ARBA" id="ARBA00022490"/>
    </source>
</evidence>
<dbReference type="CDD" id="cd02440">
    <property type="entry name" value="AdoMet_MTases"/>
    <property type="match status" value="1"/>
</dbReference>
<dbReference type="RefSeq" id="WP_048098947.1">
    <property type="nucleotide sequence ID" value="NZ_JFZT01000019.1"/>
</dbReference>
<dbReference type="OrthoDB" id="8079at2157"/>
<evidence type="ECO:0000256" key="3">
    <source>
        <dbReference type="ARBA" id="ARBA00022679"/>
    </source>
</evidence>
<dbReference type="NCBIfam" id="NF047729">
    <property type="entry name" value="tRNAMtaseTaw21"/>
    <property type="match status" value="1"/>
</dbReference>
<accession>A0A031LSW1</accession>
<evidence type="ECO:0000313" key="8">
    <source>
        <dbReference type="Proteomes" id="UP000024332"/>
    </source>
</evidence>
<evidence type="ECO:0000256" key="5">
    <source>
        <dbReference type="ARBA" id="ARBA00022694"/>
    </source>
</evidence>
<keyword evidence="8" id="KW-1185">Reference proteome</keyword>
<dbReference type="GO" id="GO:0008175">
    <property type="term" value="F:tRNA methyltransferase activity"/>
    <property type="evidence" value="ECO:0007669"/>
    <property type="project" value="TreeGrafter"/>
</dbReference>
<keyword evidence="3 7" id="KW-0808">Transferase</keyword>
<dbReference type="STRING" id="1160895.CM19_03180"/>
<evidence type="ECO:0000256" key="2">
    <source>
        <dbReference type="ARBA" id="ARBA00022603"/>
    </source>
</evidence>
<proteinExistence type="predicted"/>
<protein>
    <submittedName>
        <fullName evidence="7">Methyltransferase</fullName>
    </submittedName>
</protein>
<dbReference type="GO" id="GO:0005737">
    <property type="term" value="C:cytoplasm"/>
    <property type="evidence" value="ECO:0007669"/>
    <property type="project" value="TreeGrafter"/>
</dbReference>
<gene>
    <name evidence="7" type="ORF">CM19_03180</name>
</gene>
<dbReference type="Pfam" id="PF02475">
    <property type="entry name" value="TRM5-TYW2_MTfase"/>
    <property type="match status" value="1"/>
</dbReference>
<dbReference type="InterPro" id="IPR056743">
    <property type="entry name" value="TRM5-TYW2-like_MTfase"/>
</dbReference>
<dbReference type="Gene3D" id="3.30.300.110">
    <property type="entry name" value="Met-10+ protein-like domains"/>
    <property type="match status" value="1"/>
</dbReference>
<reference evidence="7 8" key="1">
    <citation type="submission" date="2014-03" db="EMBL/GenBank/DDBJ databases">
        <title>Draft genome sequence of the novel thermoacidophilic archaea Acidianus copahuensis ALE1 strain, isolated from Copahue volcanic area in Neuquen Argentina.</title>
        <authorList>
            <person name="Urbieta M.S."/>
            <person name="Rascovan N."/>
            <person name="Castro C."/>
            <person name="Revale S."/>
            <person name="Giaveno M.A."/>
            <person name="Vazquez M.P."/>
            <person name="Donati E.R."/>
        </authorList>
    </citation>
    <scope>NUCLEOTIDE SEQUENCE [LARGE SCALE GENOMIC DNA]</scope>
    <source>
        <strain evidence="7 8">ALE1</strain>
    </source>
</reference>
<keyword evidence="2 7" id="KW-0489">Methyltransferase</keyword>
<comment type="caution">
    <text evidence="7">The sequence shown here is derived from an EMBL/GenBank/DDBJ whole genome shotgun (WGS) entry which is preliminary data.</text>
</comment>
<dbReference type="InterPro" id="IPR029063">
    <property type="entry name" value="SAM-dependent_MTases_sf"/>
</dbReference>